<dbReference type="EMBL" id="JACXIZ010000027">
    <property type="protein sequence ID" value="MBD2846735.1"/>
    <property type="molecule type" value="Genomic_DNA"/>
</dbReference>
<dbReference type="PANTHER" id="PTHR36433">
    <property type="entry name" value="HYPOTHETICAL CYTOSOLIC PROTEIN"/>
    <property type="match status" value="1"/>
</dbReference>
<protein>
    <submittedName>
        <fullName evidence="1">YxeA family protein</fullName>
    </submittedName>
</protein>
<proteinExistence type="predicted"/>
<reference evidence="1" key="1">
    <citation type="submission" date="2020-09" db="EMBL/GenBank/DDBJ databases">
        <title>A novel bacterium of genus Paenibacillus, isolated from South China Sea.</title>
        <authorList>
            <person name="Huang H."/>
            <person name="Mo K."/>
            <person name="Hu Y."/>
        </authorList>
    </citation>
    <scope>NUCLEOTIDE SEQUENCE</scope>
    <source>
        <strain evidence="1">IB182496</strain>
    </source>
</reference>
<organism evidence="1 2">
    <name type="scientific">Paenibacillus sabuli</name>
    <dbReference type="NCBI Taxonomy" id="2772509"/>
    <lineage>
        <taxon>Bacteria</taxon>
        <taxon>Bacillati</taxon>
        <taxon>Bacillota</taxon>
        <taxon>Bacilli</taxon>
        <taxon>Bacillales</taxon>
        <taxon>Paenibacillaceae</taxon>
        <taxon>Paenibacillus</taxon>
    </lineage>
</organism>
<comment type="caution">
    <text evidence="1">The sequence shown here is derived from an EMBL/GenBank/DDBJ whole genome shotgun (WGS) entry which is preliminary data.</text>
</comment>
<dbReference type="Pfam" id="PF06486">
    <property type="entry name" value="DUF1093"/>
    <property type="match status" value="1"/>
</dbReference>
<dbReference type="Proteomes" id="UP000621560">
    <property type="component" value="Unassembled WGS sequence"/>
</dbReference>
<evidence type="ECO:0000313" key="1">
    <source>
        <dbReference type="EMBL" id="MBD2846735.1"/>
    </source>
</evidence>
<dbReference type="RefSeq" id="WP_190919399.1">
    <property type="nucleotide sequence ID" value="NZ_JACXIZ010000027.1"/>
</dbReference>
<dbReference type="PANTHER" id="PTHR36433:SF2">
    <property type="entry name" value="YXEA FAMILY PROTEIN"/>
    <property type="match status" value="1"/>
</dbReference>
<dbReference type="AlphaFoldDB" id="A0A927GT54"/>
<gene>
    <name evidence="1" type="ORF">IDH44_16180</name>
</gene>
<dbReference type="Gene3D" id="2.40.50.480">
    <property type="match status" value="1"/>
</dbReference>
<dbReference type="NCBIfam" id="TIGR01655">
    <property type="entry name" value="yxeA_fam"/>
    <property type="match status" value="1"/>
</dbReference>
<dbReference type="InterPro" id="IPR036166">
    <property type="entry name" value="YxeA-like_sf"/>
</dbReference>
<dbReference type="InterPro" id="IPR006542">
    <property type="entry name" value="DUF1093"/>
</dbReference>
<accession>A0A927GT54</accession>
<sequence>MRKGFGFMMTLVIAAMVMMALPKTLSDRINPLVQVQEIYAMVDQLGMEADGGGYLYRLNGYTPSGDKATVVLEVQGQLDRRALVRMEAKGAYVASWTVVDVEELPASARTRLHQG</sequence>
<keyword evidence="2" id="KW-1185">Reference proteome</keyword>
<name>A0A927GT54_9BACL</name>
<evidence type="ECO:0000313" key="2">
    <source>
        <dbReference type="Proteomes" id="UP000621560"/>
    </source>
</evidence>
<dbReference type="SUPFAM" id="SSF159121">
    <property type="entry name" value="BC4932-like"/>
    <property type="match status" value="1"/>
</dbReference>